<protein>
    <submittedName>
        <fullName evidence="1">Uncharacterized protein</fullName>
    </submittedName>
</protein>
<evidence type="ECO:0000313" key="1">
    <source>
        <dbReference type="EMBL" id="QJA92257.1"/>
    </source>
</evidence>
<sequence length="48" mass="5869">METERAINNLEELVARLQGDIRSLEYKVQQLEYYKADEKHSHSEYERR</sequence>
<name>A0A6M3LAV3_9ZZZZ</name>
<gene>
    <name evidence="1" type="ORF">MM415B04765_0010</name>
</gene>
<organism evidence="1">
    <name type="scientific">viral metagenome</name>
    <dbReference type="NCBI Taxonomy" id="1070528"/>
    <lineage>
        <taxon>unclassified sequences</taxon>
        <taxon>metagenomes</taxon>
        <taxon>organismal metagenomes</taxon>
    </lineage>
</organism>
<dbReference type="AlphaFoldDB" id="A0A6M3LAV3"/>
<accession>A0A6M3LAV3</accession>
<reference evidence="1" key="1">
    <citation type="submission" date="2020-03" db="EMBL/GenBank/DDBJ databases">
        <title>The deep terrestrial virosphere.</title>
        <authorList>
            <person name="Holmfeldt K."/>
            <person name="Nilsson E."/>
            <person name="Simone D."/>
            <person name="Lopez-Fernandez M."/>
            <person name="Wu X."/>
            <person name="de Brujin I."/>
            <person name="Lundin D."/>
            <person name="Andersson A."/>
            <person name="Bertilsson S."/>
            <person name="Dopson M."/>
        </authorList>
    </citation>
    <scope>NUCLEOTIDE SEQUENCE</scope>
    <source>
        <strain evidence="1">MM415B04765</strain>
    </source>
</reference>
<dbReference type="EMBL" id="MT143051">
    <property type="protein sequence ID" value="QJA92257.1"/>
    <property type="molecule type" value="Genomic_DNA"/>
</dbReference>
<proteinExistence type="predicted"/>